<dbReference type="PROSITE" id="PS51318">
    <property type="entry name" value="TAT"/>
    <property type="match status" value="1"/>
</dbReference>
<accession>A0A1M6Y190</accession>
<reference evidence="1 2" key="1">
    <citation type="submission" date="2016-11" db="EMBL/GenBank/DDBJ databases">
        <authorList>
            <person name="Jaros S."/>
            <person name="Januszkiewicz K."/>
            <person name="Wedrychowicz H."/>
        </authorList>
    </citation>
    <scope>NUCLEOTIDE SEQUENCE [LARGE SCALE GENOMIC DNA]</scope>
    <source>
        <strain evidence="1 2">GAS499</strain>
    </source>
</reference>
<dbReference type="OrthoDB" id="8175938at2"/>
<dbReference type="Proteomes" id="UP000189935">
    <property type="component" value="Chromosome I"/>
</dbReference>
<dbReference type="EMBL" id="LT670844">
    <property type="protein sequence ID" value="SHL11957.1"/>
    <property type="molecule type" value="Genomic_DNA"/>
</dbReference>
<protein>
    <recommendedName>
        <fullName evidence="3">PhoD-like phosphatase metallophosphatase domain-containing protein</fullName>
    </recommendedName>
</protein>
<gene>
    <name evidence="1" type="ORF">SAMN05444159_5044</name>
</gene>
<sequence length="546" mass="59930">MATRREFVLGAGAAAATLPRLIGSGIGGPASAAEGVKPGEDHWDQGRVRHLIPTVNHDRFLIKASFNPPLLGVPDLEVGANRVRGQMNGAGGDSWQFDVTGLKSSTPYKLTLRAAGGRALCEPWSLSTFPAPDAMPDRLRLMIYTCGGGHDALNEGLPEGKTGWLPSALRRRLLQRGLSFKPDALIANGDQVYWDLRAPQASKMSGASPHGIAIAGTFDRAQPIFGTPNETVFRRATGPQIIPQYGALLRSTPVFFMQDDHDYFDNDEATDDIITFPPDHFMLELARATRQLYYPEYLPDPNRPLGLPGASAPDRPPGVAEAYGTLRYGKLAEILLYDIRRSQTLNGPSAVFVDGTVENWLKARMADRDVVHVVNIPSNPPGWSAGKWGEWYPDILRDGKLTTDIAKPYWQTGWLKQHDRLMQAVAAMPGRIPLVISGDLHAIAEGRMMSSGSLDFSKNPIEVILAGPLGTGDRGWPSAFRGIGASVPTHLQMQENLKPIEENGFIIADFTPESITIRYFRFNYHKQAPEVIDTLEPFRVTELKRP</sequence>
<evidence type="ECO:0008006" key="3">
    <source>
        <dbReference type="Google" id="ProtNLM"/>
    </source>
</evidence>
<dbReference type="AlphaFoldDB" id="A0A1M6Y190"/>
<evidence type="ECO:0000313" key="2">
    <source>
        <dbReference type="Proteomes" id="UP000189935"/>
    </source>
</evidence>
<dbReference type="InterPro" id="IPR038607">
    <property type="entry name" value="PhoD-like_sf"/>
</dbReference>
<dbReference type="InterPro" id="IPR029052">
    <property type="entry name" value="Metallo-depent_PP-like"/>
</dbReference>
<proteinExistence type="predicted"/>
<dbReference type="Gene3D" id="3.60.21.70">
    <property type="entry name" value="PhoD-like phosphatase"/>
    <property type="match status" value="1"/>
</dbReference>
<dbReference type="RefSeq" id="WP_079542447.1">
    <property type="nucleotide sequence ID" value="NZ_LT670844.1"/>
</dbReference>
<dbReference type="SUPFAM" id="SSF56300">
    <property type="entry name" value="Metallo-dependent phosphatases"/>
    <property type="match status" value="1"/>
</dbReference>
<evidence type="ECO:0000313" key="1">
    <source>
        <dbReference type="EMBL" id="SHL11957.1"/>
    </source>
</evidence>
<organism evidence="1 2">
    <name type="scientific">Bradyrhizobium lablabi</name>
    <dbReference type="NCBI Taxonomy" id="722472"/>
    <lineage>
        <taxon>Bacteria</taxon>
        <taxon>Pseudomonadati</taxon>
        <taxon>Pseudomonadota</taxon>
        <taxon>Alphaproteobacteria</taxon>
        <taxon>Hyphomicrobiales</taxon>
        <taxon>Nitrobacteraceae</taxon>
        <taxon>Bradyrhizobium</taxon>
    </lineage>
</organism>
<dbReference type="InterPro" id="IPR006311">
    <property type="entry name" value="TAT_signal"/>
</dbReference>
<name>A0A1M6Y190_9BRAD</name>